<dbReference type="Proteomes" id="UP000605201">
    <property type="component" value="Unassembled WGS sequence"/>
</dbReference>
<dbReference type="PANTHER" id="PTHR30457">
    <property type="entry name" value="5'-NUCLEOTIDASE SURE"/>
    <property type="match status" value="1"/>
</dbReference>
<feature type="binding site" evidence="9">
    <location>
        <position position="41"/>
    </location>
    <ligand>
        <name>a divalent metal cation</name>
        <dbReference type="ChEBI" id="CHEBI:60240"/>
    </ligand>
</feature>
<dbReference type="NCBIfam" id="NF001492">
    <property type="entry name" value="PRK00346.2-2"/>
    <property type="match status" value="1"/>
</dbReference>
<keyword evidence="7 9" id="KW-0547">Nucleotide-binding</keyword>
<evidence type="ECO:0000256" key="2">
    <source>
        <dbReference type="ARBA" id="ARBA00001946"/>
    </source>
</evidence>
<evidence type="ECO:0000313" key="12">
    <source>
        <dbReference type="Proteomes" id="UP000605201"/>
    </source>
</evidence>
<comment type="similarity">
    <text evidence="4 9">Belongs to the SurE nucleotidase family.</text>
</comment>
<dbReference type="InterPro" id="IPR036523">
    <property type="entry name" value="SurE-like_sf"/>
</dbReference>
<dbReference type="InterPro" id="IPR002828">
    <property type="entry name" value="SurE-like_Pase/nucleotidase"/>
</dbReference>
<keyword evidence="8 9" id="KW-0378">Hydrolase</keyword>
<dbReference type="Gene3D" id="3.40.1210.10">
    <property type="entry name" value="Survival protein SurE-like phosphatase/nucleotidase"/>
    <property type="match status" value="1"/>
</dbReference>
<dbReference type="EC" id="3.1.3.5" evidence="9"/>
<feature type="binding site" evidence="9">
    <location>
        <position position="10"/>
    </location>
    <ligand>
        <name>a divalent metal cation</name>
        <dbReference type="ChEBI" id="CHEBI:60240"/>
    </ligand>
</feature>
<comment type="function">
    <text evidence="9">Nucleotidase that shows phosphatase activity on nucleoside 5'-monophosphates.</text>
</comment>
<evidence type="ECO:0000313" key="11">
    <source>
        <dbReference type="EMBL" id="MBC8432084.1"/>
    </source>
</evidence>
<evidence type="ECO:0000256" key="7">
    <source>
        <dbReference type="ARBA" id="ARBA00022741"/>
    </source>
</evidence>
<dbReference type="NCBIfam" id="NF001490">
    <property type="entry name" value="PRK00346.1-4"/>
    <property type="match status" value="1"/>
</dbReference>
<evidence type="ECO:0000256" key="9">
    <source>
        <dbReference type="HAMAP-Rule" id="MF_00060"/>
    </source>
</evidence>
<dbReference type="GO" id="GO:0000166">
    <property type="term" value="F:nucleotide binding"/>
    <property type="evidence" value="ECO:0007669"/>
    <property type="project" value="UniProtKB-KW"/>
</dbReference>
<comment type="caution">
    <text evidence="11">The sequence shown here is derived from an EMBL/GenBank/DDBJ whole genome shotgun (WGS) entry which is preliminary data.</text>
</comment>
<evidence type="ECO:0000256" key="8">
    <source>
        <dbReference type="ARBA" id="ARBA00022801"/>
    </source>
</evidence>
<proteinExistence type="inferred from homology"/>
<dbReference type="NCBIfam" id="TIGR00087">
    <property type="entry name" value="surE"/>
    <property type="match status" value="1"/>
</dbReference>
<dbReference type="HAMAP" id="MF_00060">
    <property type="entry name" value="SurE"/>
    <property type="match status" value="1"/>
</dbReference>
<feature type="binding site" evidence="9">
    <location>
        <position position="97"/>
    </location>
    <ligand>
        <name>a divalent metal cation</name>
        <dbReference type="ChEBI" id="CHEBI:60240"/>
    </ligand>
</feature>
<dbReference type="GO" id="GO:0005737">
    <property type="term" value="C:cytoplasm"/>
    <property type="evidence" value="ECO:0007669"/>
    <property type="project" value="UniProtKB-SubCell"/>
</dbReference>
<comment type="cofactor">
    <cofactor evidence="9">
        <name>a divalent metal cation</name>
        <dbReference type="ChEBI" id="CHEBI:60240"/>
    </cofactor>
    <text evidence="9">Binds 1 divalent metal cation per subunit.</text>
</comment>
<dbReference type="GO" id="GO:0046872">
    <property type="term" value="F:metal ion binding"/>
    <property type="evidence" value="ECO:0007669"/>
    <property type="project" value="UniProtKB-UniRule"/>
</dbReference>
<comment type="subcellular location">
    <subcellularLocation>
        <location evidence="3 9">Cytoplasm</location>
    </subcellularLocation>
</comment>
<dbReference type="FunFam" id="3.40.1210.10:FF:000001">
    <property type="entry name" value="5'/3'-nucleotidase SurE"/>
    <property type="match status" value="1"/>
</dbReference>
<comment type="catalytic activity">
    <reaction evidence="1 9">
        <text>a ribonucleoside 5'-phosphate + H2O = a ribonucleoside + phosphate</text>
        <dbReference type="Rhea" id="RHEA:12484"/>
        <dbReference type="ChEBI" id="CHEBI:15377"/>
        <dbReference type="ChEBI" id="CHEBI:18254"/>
        <dbReference type="ChEBI" id="CHEBI:43474"/>
        <dbReference type="ChEBI" id="CHEBI:58043"/>
        <dbReference type="EC" id="3.1.3.5"/>
    </reaction>
</comment>
<evidence type="ECO:0000259" key="10">
    <source>
        <dbReference type="Pfam" id="PF01975"/>
    </source>
</evidence>
<feature type="domain" description="Survival protein SurE-like phosphatase/nucleotidase" evidence="10">
    <location>
        <begin position="5"/>
        <end position="188"/>
    </location>
</feature>
<dbReference type="PANTHER" id="PTHR30457:SF0">
    <property type="entry name" value="PHOSPHATASE, PUTATIVE (AFU_ORTHOLOGUE AFUA_4G01070)-RELATED"/>
    <property type="match status" value="1"/>
</dbReference>
<keyword evidence="5 9" id="KW-0963">Cytoplasm</keyword>
<dbReference type="InterPro" id="IPR030048">
    <property type="entry name" value="SurE"/>
</dbReference>
<feature type="binding site" evidence="9">
    <location>
        <position position="11"/>
    </location>
    <ligand>
        <name>a divalent metal cation</name>
        <dbReference type="ChEBI" id="CHEBI:60240"/>
    </ligand>
</feature>
<dbReference type="SUPFAM" id="SSF64167">
    <property type="entry name" value="SurE-like"/>
    <property type="match status" value="1"/>
</dbReference>
<sequence length="259" mass="28485">MTKNILLTNDDGIYAEGLWALYKRFAPQHAVTVVAPDRERSAVGHGITLYKPLRQTKIEVGDGLCGYAVSGTPVDCIKMGLMKILDKRPDLVISGINLGANVGININYSGTVAAAREAAIYKVPAIAVSVKGDDLMEYDEAARFTAHLAEQVFKKGLPSGTILNVNIPDIPMEEVVGTRISRQAIELYTEYLEKRVDPRNRTYYWHGHVPTTSLNSPDADAVALDRNYISITPIKCDMTDYSLLEELKGWGIGKKKSQS</sequence>
<gene>
    <name evidence="9 11" type="primary">surE</name>
    <name evidence="11" type="ORF">H8D96_09200</name>
</gene>
<dbReference type="EMBL" id="JACNIG010000204">
    <property type="protein sequence ID" value="MBC8432084.1"/>
    <property type="molecule type" value="Genomic_DNA"/>
</dbReference>
<evidence type="ECO:0000256" key="3">
    <source>
        <dbReference type="ARBA" id="ARBA00004496"/>
    </source>
</evidence>
<dbReference type="Pfam" id="PF01975">
    <property type="entry name" value="SurE"/>
    <property type="match status" value="1"/>
</dbReference>
<keyword evidence="6 9" id="KW-0479">Metal-binding</keyword>
<reference evidence="11 12" key="1">
    <citation type="submission" date="2020-08" db="EMBL/GenBank/DDBJ databases">
        <title>Bridging the membrane lipid divide: bacteria of the FCB group superphylum have the potential to synthesize archaeal ether lipids.</title>
        <authorList>
            <person name="Villanueva L."/>
            <person name="Von Meijenfeldt F.A.B."/>
            <person name="Westbye A.B."/>
            <person name="Yadav S."/>
            <person name="Hopmans E.C."/>
            <person name="Dutilh B.E."/>
            <person name="Sinninghe Damste J.S."/>
        </authorList>
    </citation>
    <scope>NUCLEOTIDE SEQUENCE [LARGE SCALE GENOMIC DNA]</scope>
    <source>
        <strain evidence="11">NIOZ-UU17</strain>
    </source>
</reference>
<evidence type="ECO:0000256" key="6">
    <source>
        <dbReference type="ARBA" id="ARBA00022723"/>
    </source>
</evidence>
<accession>A0A8J6NY30</accession>
<evidence type="ECO:0000256" key="1">
    <source>
        <dbReference type="ARBA" id="ARBA00000815"/>
    </source>
</evidence>
<dbReference type="AlphaFoldDB" id="A0A8J6NY30"/>
<protein>
    <recommendedName>
        <fullName evidence="9">5'-nucleotidase SurE</fullName>
        <ecNumber evidence="9">3.1.3.5</ecNumber>
    </recommendedName>
    <alternativeName>
        <fullName evidence="9">Nucleoside 5'-monophosphate phosphohydrolase</fullName>
    </alternativeName>
</protein>
<comment type="cofactor">
    <cofactor evidence="2">
        <name>Mg(2+)</name>
        <dbReference type="ChEBI" id="CHEBI:18420"/>
    </cofactor>
</comment>
<evidence type="ECO:0000256" key="5">
    <source>
        <dbReference type="ARBA" id="ARBA00022490"/>
    </source>
</evidence>
<name>A0A8J6NY30_9BACT</name>
<evidence type="ECO:0000256" key="4">
    <source>
        <dbReference type="ARBA" id="ARBA00011062"/>
    </source>
</evidence>
<organism evidence="11 12">
    <name type="scientific">Candidatus Desulfatibia vada</name>
    <dbReference type="NCBI Taxonomy" id="2841696"/>
    <lineage>
        <taxon>Bacteria</taxon>
        <taxon>Pseudomonadati</taxon>
        <taxon>Thermodesulfobacteriota</taxon>
        <taxon>Desulfobacteria</taxon>
        <taxon>Desulfobacterales</taxon>
        <taxon>Desulfobacterales incertae sedis</taxon>
        <taxon>Candidatus Desulfatibia</taxon>
    </lineage>
</organism>
<dbReference type="GO" id="GO:0008253">
    <property type="term" value="F:5'-nucleotidase activity"/>
    <property type="evidence" value="ECO:0007669"/>
    <property type="project" value="UniProtKB-UniRule"/>
</dbReference>